<keyword evidence="4" id="KW-1185">Reference proteome</keyword>
<comment type="caution">
    <text evidence="3">The sequence shown here is derived from an EMBL/GenBank/DDBJ whole genome shotgun (WGS) entry which is preliminary data.</text>
</comment>
<evidence type="ECO:0000259" key="2">
    <source>
        <dbReference type="Pfam" id="PF10756"/>
    </source>
</evidence>
<dbReference type="RefSeq" id="WP_167113488.1">
    <property type="nucleotide sequence ID" value="NZ_JAANOU010000001.1"/>
</dbReference>
<gene>
    <name evidence="3" type="ORF">FHX46_002503</name>
</gene>
<feature type="transmembrane region" description="Helical" evidence="1">
    <location>
        <begin position="53"/>
        <end position="73"/>
    </location>
</feature>
<keyword evidence="1" id="KW-0472">Membrane</keyword>
<dbReference type="Proteomes" id="UP000754495">
    <property type="component" value="Unassembled WGS sequence"/>
</dbReference>
<evidence type="ECO:0000313" key="4">
    <source>
        <dbReference type="Proteomes" id="UP000754495"/>
    </source>
</evidence>
<evidence type="ECO:0000256" key="1">
    <source>
        <dbReference type="SAM" id="Phobius"/>
    </source>
</evidence>
<accession>A0ABX0SSV8</accession>
<protein>
    <recommendedName>
        <fullName evidence="2">Low molecular weight protein antigen 6 PH domain-containing protein</fullName>
    </recommendedName>
</protein>
<dbReference type="EMBL" id="JAANOU010000001">
    <property type="protein sequence ID" value="NIH79973.1"/>
    <property type="molecule type" value="Genomic_DNA"/>
</dbReference>
<sequence length="154" mass="16860">MSVAVANQTGPVVFRPHRATWMSSALAVVLVAAFVVVAILLRSSSTGVIFERSDQVAMVFIGLLLGGATMLFATPRVRADAEGVSVRNVLVGRRFTWLEVLSVSFPDGASFARLELPEDEYYAMLAIQAVDRDRAVDAVRTLRRLHQAAWAQRD</sequence>
<dbReference type="Pfam" id="PF10756">
    <property type="entry name" value="bPH_6"/>
    <property type="match status" value="1"/>
</dbReference>
<dbReference type="InterPro" id="IPR019692">
    <property type="entry name" value="CFP-6_PH"/>
</dbReference>
<keyword evidence="1" id="KW-1133">Transmembrane helix</keyword>
<name>A0ABX0SSV8_9PSEU</name>
<evidence type="ECO:0000313" key="3">
    <source>
        <dbReference type="EMBL" id="NIH79973.1"/>
    </source>
</evidence>
<feature type="domain" description="Low molecular weight protein antigen 6 PH" evidence="2">
    <location>
        <begin position="75"/>
        <end position="144"/>
    </location>
</feature>
<keyword evidence="1" id="KW-0812">Transmembrane</keyword>
<proteinExistence type="predicted"/>
<reference evidence="3 4" key="1">
    <citation type="submission" date="2020-03" db="EMBL/GenBank/DDBJ databases">
        <title>Sequencing the genomes of 1000 actinobacteria strains.</title>
        <authorList>
            <person name="Klenk H.-P."/>
        </authorList>
    </citation>
    <scope>NUCLEOTIDE SEQUENCE [LARGE SCALE GENOMIC DNA]</scope>
    <source>
        <strain evidence="3 4">DSM 45668</strain>
    </source>
</reference>
<feature type="transmembrane region" description="Helical" evidence="1">
    <location>
        <begin position="20"/>
        <end position="41"/>
    </location>
</feature>
<organism evidence="3 4">
    <name type="scientific">Amycolatopsis viridis</name>
    <dbReference type="NCBI Taxonomy" id="185678"/>
    <lineage>
        <taxon>Bacteria</taxon>
        <taxon>Bacillati</taxon>
        <taxon>Actinomycetota</taxon>
        <taxon>Actinomycetes</taxon>
        <taxon>Pseudonocardiales</taxon>
        <taxon>Pseudonocardiaceae</taxon>
        <taxon>Amycolatopsis</taxon>
    </lineage>
</organism>